<accession>A0A1Z5JAN4</accession>
<gene>
    <name evidence="3" type="ORF">FisN_2Lh606</name>
</gene>
<evidence type="ECO:0000256" key="1">
    <source>
        <dbReference type="SAM" id="MobiDB-lite"/>
    </source>
</evidence>
<comment type="caution">
    <text evidence="3">The sequence shown here is derived from an EMBL/GenBank/DDBJ whole genome shotgun (WGS) entry which is preliminary data.</text>
</comment>
<dbReference type="InParanoid" id="A0A1Z5JAN4"/>
<evidence type="ECO:0000256" key="2">
    <source>
        <dbReference type="SAM" id="SignalP"/>
    </source>
</evidence>
<keyword evidence="2" id="KW-0732">Signal</keyword>
<feature type="region of interest" description="Disordered" evidence="1">
    <location>
        <begin position="253"/>
        <end position="290"/>
    </location>
</feature>
<feature type="signal peptide" evidence="2">
    <location>
        <begin position="1"/>
        <end position="18"/>
    </location>
</feature>
<feature type="compositionally biased region" description="Basic residues" evidence="1">
    <location>
        <begin position="275"/>
        <end position="290"/>
    </location>
</feature>
<reference evidence="3 4" key="1">
    <citation type="journal article" date="2015" name="Plant Cell">
        <title>Oil accumulation by the oleaginous diatom Fistulifera solaris as revealed by the genome and transcriptome.</title>
        <authorList>
            <person name="Tanaka T."/>
            <person name="Maeda Y."/>
            <person name="Veluchamy A."/>
            <person name="Tanaka M."/>
            <person name="Abida H."/>
            <person name="Marechal E."/>
            <person name="Bowler C."/>
            <person name="Muto M."/>
            <person name="Sunaga Y."/>
            <person name="Tanaka M."/>
            <person name="Yoshino T."/>
            <person name="Taniguchi T."/>
            <person name="Fukuda Y."/>
            <person name="Nemoto M."/>
            <person name="Matsumoto M."/>
            <person name="Wong P.S."/>
            <person name="Aburatani S."/>
            <person name="Fujibuchi W."/>
        </authorList>
    </citation>
    <scope>NUCLEOTIDE SEQUENCE [LARGE SCALE GENOMIC DNA]</scope>
    <source>
        <strain evidence="3 4">JPCC DA0580</strain>
    </source>
</reference>
<organism evidence="3 4">
    <name type="scientific">Fistulifera solaris</name>
    <name type="common">Oleaginous diatom</name>
    <dbReference type="NCBI Taxonomy" id="1519565"/>
    <lineage>
        <taxon>Eukaryota</taxon>
        <taxon>Sar</taxon>
        <taxon>Stramenopiles</taxon>
        <taxon>Ochrophyta</taxon>
        <taxon>Bacillariophyta</taxon>
        <taxon>Bacillariophyceae</taxon>
        <taxon>Bacillariophycidae</taxon>
        <taxon>Naviculales</taxon>
        <taxon>Naviculaceae</taxon>
        <taxon>Fistulifera</taxon>
    </lineage>
</organism>
<feature type="chain" id="PRO_5012057496" evidence="2">
    <location>
        <begin position="19"/>
        <end position="290"/>
    </location>
</feature>
<dbReference type="Proteomes" id="UP000198406">
    <property type="component" value="Unassembled WGS sequence"/>
</dbReference>
<evidence type="ECO:0000313" key="4">
    <source>
        <dbReference type="Proteomes" id="UP000198406"/>
    </source>
</evidence>
<dbReference type="AlphaFoldDB" id="A0A1Z5JAN4"/>
<dbReference type="EMBL" id="BDSP01000035">
    <property type="protein sequence ID" value="GAX11063.1"/>
    <property type="molecule type" value="Genomic_DNA"/>
</dbReference>
<evidence type="ECO:0000313" key="3">
    <source>
        <dbReference type="EMBL" id="GAX11063.1"/>
    </source>
</evidence>
<feature type="compositionally biased region" description="Low complexity" evidence="1">
    <location>
        <begin position="257"/>
        <end position="269"/>
    </location>
</feature>
<name>A0A1Z5JAN4_FISSO</name>
<sequence length="290" mass="30782">MKLSSALVSAFLVTAAAANEETLTFRSLRGGDESGRISGTVQLPEAAMDADRETQGLFNGAVCTGIERLLGGTVECACTPEILAGTLSFDCDTLRDVTIRQNIIYTPSFTGLFAVSLANRDISFGVGYCLDGFTVDLDIESVPSPINVGDVCFAGQVKLEPAGSRLISTSLESCTFTAGSFGVCDSCVPCETSGGQAGFSVSCDFVEVAACVPLALPVSRSSRRVRPQLFGEQIADGMIQLIENNLDRFVSEEAEPEAQVAEAPAVQSAEENKPKKDKKRKKPKKNKKDD</sequence>
<proteinExistence type="predicted"/>
<protein>
    <submittedName>
        <fullName evidence="3">Uncharacterized protein</fullName>
    </submittedName>
</protein>
<keyword evidence="4" id="KW-1185">Reference proteome</keyword>